<dbReference type="PANTHER" id="PTHR35936:SF38">
    <property type="entry name" value="GLUTAMINE-BINDING PERIPLASMIC PROTEIN"/>
    <property type="match status" value="1"/>
</dbReference>
<dbReference type="PANTHER" id="PTHR35936">
    <property type="entry name" value="MEMBRANE-BOUND LYTIC MUREIN TRANSGLYCOSYLASE F"/>
    <property type="match status" value="1"/>
</dbReference>
<reference evidence="4 5" key="1">
    <citation type="journal article" date="2017" name="Int. J. Syst. Evol. Microbiol.">
        <title>Jeotgalibaca porci sp. nov. and Jeotgalibaca arthritidis sp. nov., isolated from pigs, and emended description of the genus Jeotgalibaca.</title>
        <authorList>
            <person name="Zamora L."/>
            <person name="Perez-Sancho M."/>
            <person name="Dominguez L."/>
            <person name="Fernandez-Garayzabal J.F."/>
            <person name="Vela A.I."/>
        </authorList>
    </citation>
    <scope>NUCLEOTIDE SEQUENCE [LARGE SCALE GENOMIC DNA]</scope>
    <source>
        <strain evidence="4 5">CECT 9157</strain>
    </source>
</reference>
<dbReference type="EMBL" id="CP049740">
    <property type="protein sequence ID" value="QII82234.1"/>
    <property type="molecule type" value="Genomic_DNA"/>
</dbReference>
<dbReference type="Pfam" id="PF00497">
    <property type="entry name" value="SBP_bac_3"/>
    <property type="match status" value="1"/>
</dbReference>
<dbReference type="SUPFAM" id="SSF53850">
    <property type="entry name" value="Periplasmic binding protein-like II"/>
    <property type="match status" value="1"/>
</dbReference>
<dbReference type="SMART" id="SM00062">
    <property type="entry name" value="PBPb"/>
    <property type="match status" value="1"/>
</dbReference>
<proteinExistence type="predicted"/>
<evidence type="ECO:0000256" key="1">
    <source>
        <dbReference type="ARBA" id="ARBA00022729"/>
    </source>
</evidence>
<keyword evidence="1" id="KW-0732">Signal</keyword>
<gene>
    <name evidence="4" type="ORF">G7057_07165</name>
</gene>
<organism evidence="4 5">
    <name type="scientific">Jeotgalibaca arthritidis</name>
    <dbReference type="NCBI Taxonomy" id="1868794"/>
    <lineage>
        <taxon>Bacteria</taxon>
        <taxon>Bacillati</taxon>
        <taxon>Bacillota</taxon>
        <taxon>Bacilli</taxon>
        <taxon>Lactobacillales</taxon>
        <taxon>Carnobacteriaceae</taxon>
        <taxon>Jeotgalibaca</taxon>
    </lineage>
</organism>
<feature type="domain" description="Solute-binding protein family 3/N-terminal" evidence="2">
    <location>
        <begin position="53"/>
        <end position="273"/>
    </location>
</feature>
<dbReference type="GO" id="GO:0016020">
    <property type="term" value="C:membrane"/>
    <property type="evidence" value="ECO:0007669"/>
    <property type="project" value="InterPro"/>
</dbReference>
<evidence type="ECO:0000259" key="2">
    <source>
        <dbReference type="SMART" id="SM00062"/>
    </source>
</evidence>
<dbReference type="Gene3D" id="3.40.190.10">
    <property type="entry name" value="Periplasmic binding protein-like II"/>
    <property type="match status" value="2"/>
</dbReference>
<accession>A0A6G7KAD8</accession>
<evidence type="ECO:0000259" key="3">
    <source>
        <dbReference type="SMART" id="SM00079"/>
    </source>
</evidence>
<dbReference type="SMART" id="SM00079">
    <property type="entry name" value="PBPe"/>
    <property type="match status" value="1"/>
</dbReference>
<dbReference type="InterPro" id="IPR001320">
    <property type="entry name" value="Iontro_rcpt_C"/>
</dbReference>
<sequence>MLPNITLLSHRRRCIMDKKKFFQFGLTALAATVLVACGSGDENTGSEASGEKVYIIGTDTTFAPFEFQNDEGDFVGIDLDLLDAIAEDQGFEYDLRSLGFNAAVTALEAGQVDGVIAGMSINEERLLKYDFSDAYYTSSVGVAVKADSGYSSLADLAGTQVVAKTGTVGASFAESIKDEYGFEVKYVEDSSTMYQDALTGNSSAVFEDYPVIQYEITRGMELKVITQSEEGGEYGFATLKDKQPELVEMFNKGLQNLRDSGEYDEIIARYLGE</sequence>
<protein>
    <submittedName>
        <fullName evidence="4">Transporter substrate-binding domain-containing protein</fullName>
    </submittedName>
</protein>
<dbReference type="KEGG" id="jar:G7057_07165"/>
<evidence type="ECO:0000313" key="5">
    <source>
        <dbReference type="Proteomes" id="UP000501451"/>
    </source>
</evidence>
<dbReference type="InterPro" id="IPR001638">
    <property type="entry name" value="Solute-binding_3/MltF_N"/>
</dbReference>
<dbReference type="Proteomes" id="UP000501451">
    <property type="component" value="Chromosome"/>
</dbReference>
<evidence type="ECO:0000313" key="4">
    <source>
        <dbReference type="EMBL" id="QII82234.1"/>
    </source>
</evidence>
<dbReference type="AlphaFoldDB" id="A0A6G7KAD8"/>
<feature type="domain" description="Ionotropic glutamate receptor C-terminal" evidence="3">
    <location>
        <begin position="53"/>
        <end position="273"/>
    </location>
</feature>
<dbReference type="GO" id="GO:0015276">
    <property type="term" value="F:ligand-gated monoatomic ion channel activity"/>
    <property type="evidence" value="ECO:0007669"/>
    <property type="project" value="InterPro"/>
</dbReference>
<name>A0A6G7KAD8_9LACT</name>
<keyword evidence="5" id="KW-1185">Reference proteome</keyword>